<proteinExistence type="predicted"/>
<protein>
    <submittedName>
        <fullName evidence="1">Uncharacterized protein</fullName>
    </submittedName>
</protein>
<evidence type="ECO:0000313" key="1">
    <source>
        <dbReference type="EMBL" id="KAK7363157.1"/>
    </source>
</evidence>
<name>A0AAN9N3A0_CANGL</name>
<organism evidence="1 2">
    <name type="scientific">Canavalia gladiata</name>
    <name type="common">Sword bean</name>
    <name type="synonym">Dolichos gladiatus</name>
    <dbReference type="NCBI Taxonomy" id="3824"/>
    <lineage>
        <taxon>Eukaryota</taxon>
        <taxon>Viridiplantae</taxon>
        <taxon>Streptophyta</taxon>
        <taxon>Embryophyta</taxon>
        <taxon>Tracheophyta</taxon>
        <taxon>Spermatophyta</taxon>
        <taxon>Magnoliopsida</taxon>
        <taxon>eudicotyledons</taxon>
        <taxon>Gunneridae</taxon>
        <taxon>Pentapetalae</taxon>
        <taxon>rosids</taxon>
        <taxon>fabids</taxon>
        <taxon>Fabales</taxon>
        <taxon>Fabaceae</taxon>
        <taxon>Papilionoideae</taxon>
        <taxon>50 kb inversion clade</taxon>
        <taxon>NPAAA clade</taxon>
        <taxon>indigoferoid/millettioid clade</taxon>
        <taxon>Phaseoleae</taxon>
        <taxon>Canavalia</taxon>
    </lineage>
</organism>
<sequence length="105" mass="11903">MLDEALAKVTKVEVHLLMAFFVLGRSLQRCLFNYKDSLCSLSHLTPNLLRYEEEEDVKELLGLGRQGGVKFWQSGLAFPLDFELREAKRQCVGEKEGGAIPLPYT</sequence>
<gene>
    <name evidence="1" type="ORF">VNO77_05288</name>
</gene>
<dbReference type="Proteomes" id="UP001367508">
    <property type="component" value="Unassembled WGS sequence"/>
</dbReference>
<comment type="caution">
    <text evidence="1">The sequence shown here is derived from an EMBL/GenBank/DDBJ whole genome shotgun (WGS) entry which is preliminary data.</text>
</comment>
<dbReference type="EMBL" id="JAYMYQ010000001">
    <property type="protein sequence ID" value="KAK7363157.1"/>
    <property type="molecule type" value="Genomic_DNA"/>
</dbReference>
<accession>A0AAN9N3A0</accession>
<dbReference type="AlphaFoldDB" id="A0AAN9N3A0"/>
<reference evidence="1 2" key="1">
    <citation type="submission" date="2024-01" db="EMBL/GenBank/DDBJ databases">
        <title>The genomes of 5 underutilized Papilionoideae crops provide insights into root nodulation and disease resistanc.</title>
        <authorList>
            <person name="Jiang F."/>
        </authorList>
    </citation>
    <scope>NUCLEOTIDE SEQUENCE [LARGE SCALE GENOMIC DNA]</scope>
    <source>
        <strain evidence="1">LVBAO_FW01</strain>
        <tissue evidence="1">Leaves</tissue>
    </source>
</reference>
<evidence type="ECO:0000313" key="2">
    <source>
        <dbReference type="Proteomes" id="UP001367508"/>
    </source>
</evidence>
<keyword evidence="2" id="KW-1185">Reference proteome</keyword>